<comment type="catalytic activity">
    <reaction evidence="17">
        <text>N,N-dimethylaniline + NADPH + O2 + H(+) = N,N-dimethylaniline N-oxide + NADP(+) + H2O</text>
        <dbReference type="Rhea" id="RHEA:24468"/>
        <dbReference type="ChEBI" id="CHEBI:15377"/>
        <dbReference type="ChEBI" id="CHEBI:15378"/>
        <dbReference type="ChEBI" id="CHEBI:15379"/>
        <dbReference type="ChEBI" id="CHEBI:16269"/>
        <dbReference type="ChEBI" id="CHEBI:17735"/>
        <dbReference type="ChEBI" id="CHEBI:57783"/>
        <dbReference type="ChEBI" id="CHEBI:58349"/>
        <dbReference type="EC" id="1.14.13.8"/>
    </reaction>
    <physiologicalReaction direction="left-to-right" evidence="17">
        <dbReference type="Rhea" id="RHEA:24469"/>
    </physiologicalReaction>
</comment>
<dbReference type="PRINTS" id="PR01121">
    <property type="entry name" value="FMOXYGENASE1"/>
</dbReference>
<evidence type="ECO:0000256" key="15">
    <source>
        <dbReference type="ARBA" id="ARBA00048041"/>
    </source>
</evidence>
<comment type="cofactor">
    <cofactor evidence="1 18">
        <name>FAD</name>
        <dbReference type="ChEBI" id="CHEBI:57692"/>
    </cofactor>
</comment>
<dbReference type="Pfam" id="PF00743">
    <property type="entry name" value="FMO-like"/>
    <property type="match status" value="2"/>
</dbReference>
<dbReference type="AlphaFoldDB" id="A0A8W8I3T3"/>
<evidence type="ECO:0000256" key="3">
    <source>
        <dbReference type="ARBA" id="ARBA00009183"/>
    </source>
</evidence>
<comment type="catalytic activity">
    <reaction evidence="16">
        <text>trimethylamine + NADPH + O2 = trimethylamine N-oxide + NADP(+) + H2O</text>
        <dbReference type="Rhea" id="RHEA:31979"/>
        <dbReference type="ChEBI" id="CHEBI:15377"/>
        <dbReference type="ChEBI" id="CHEBI:15379"/>
        <dbReference type="ChEBI" id="CHEBI:15724"/>
        <dbReference type="ChEBI" id="CHEBI:57783"/>
        <dbReference type="ChEBI" id="CHEBI:58349"/>
        <dbReference type="ChEBI" id="CHEBI:58389"/>
        <dbReference type="EC" id="1.14.13.148"/>
    </reaction>
    <physiologicalReaction direction="left-to-right" evidence="16">
        <dbReference type="Rhea" id="RHEA:31980"/>
    </physiologicalReaction>
</comment>
<evidence type="ECO:0000256" key="12">
    <source>
        <dbReference type="ARBA" id="ARBA00023136"/>
    </source>
</evidence>
<dbReference type="Proteomes" id="UP000005408">
    <property type="component" value="Unassembled WGS sequence"/>
</dbReference>
<evidence type="ECO:0000256" key="8">
    <source>
        <dbReference type="ARBA" id="ARBA00022857"/>
    </source>
</evidence>
<reference evidence="20" key="1">
    <citation type="submission" date="2022-08" db="UniProtKB">
        <authorList>
            <consortium name="EnsemblMetazoa"/>
        </authorList>
    </citation>
    <scope>IDENTIFICATION</scope>
    <source>
        <strain evidence="20">05x7-T-G4-1.051#20</strain>
    </source>
</reference>
<evidence type="ECO:0000313" key="20">
    <source>
        <dbReference type="EnsemblMetazoa" id="G12195.1:cds"/>
    </source>
</evidence>
<comment type="subcellular location">
    <subcellularLocation>
        <location evidence="2">Endoplasmic reticulum membrane</location>
        <topology evidence="2">Single-pass membrane protein</topology>
    </subcellularLocation>
</comment>
<feature type="transmembrane region" description="Helical" evidence="19">
    <location>
        <begin position="1055"/>
        <end position="1073"/>
    </location>
</feature>
<protein>
    <recommendedName>
        <fullName evidence="18">Flavin-containing monooxygenase</fullName>
        <ecNumber evidence="18">1.-.-.-</ecNumber>
    </recommendedName>
</protein>
<dbReference type="GO" id="GO:0050660">
    <property type="term" value="F:flavin adenine dinucleotide binding"/>
    <property type="evidence" value="ECO:0007669"/>
    <property type="project" value="InterPro"/>
</dbReference>
<dbReference type="GO" id="GO:0005789">
    <property type="term" value="C:endoplasmic reticulum membrane"/>
    <property type="evidence" value="ECO:0007669"/>
    <property type="project" value="UniProtKB-SubCell"/>
</dbReference>
<dbReference type="GO" id="GO:0050661">
    <property type="term" value="F:NADP binding"/>
    <property type="evidence" value="ECO:0007669"/>
    <property type="project" value="InterPro"/>
</dbReference>
<evidence type="ECO:0000256" key="5">
    <source>
        <dbReference type="ARBA" id="ARBA00022692"/>
    </source>
</evidence>
<keyword evidence="5 19" id="KW-0812">Transmembrane</keyword>
<dbReference type="InterPro" id="IPR036188">
    <property type="entry name" value="FAD/NAD-bd_sf"/>
</dbReference>
<dbReference type="Gene3D" id="3.50.50.60">
    <property type="entry name" value="FAD/NAD(P)-binding domain"/>
    <property type="match status" value="2"/>
</dbReference>
<evidence type="ECO:0000256" key="11">
    <source>
        <dbReference type="ARBA" id="ARBA00023033"/>
    </source>
</evidence>
<dbReference type="GO" id="GO:0034899">
    <property type="term" value="F:trimethylamine monooxygenase activity"/>
    <property type="evidence" value="ECO:0007669"/>
    <property type="project" value="UniProtKB-EC"/>
</dbReference>
<keyword evidence="12 19" id="KW-0472">Membrane</keyword>
<dbReference type="InterPro" id="IPR000960">
    <property type="entry name" value="Flavin_mOase"/>
</dbReference>
<organism evidence="20 21">
    <name type="scientific">Magallana gigas</name>
    <name type="common">Pacific oyster</name>
    <name type="synonym">Crassostrea gigas</name>
    <dbReference type="NCBI Taxonomy" id="29159"/>
    <lineage>
        <taxon>Eukaryota</taxon>
        <taxon>Metazoa</taxon>
        <taxon>Spiralia</taxon>
        <taxon>Lophotrochozoa</taxon>
        <taxon>Mollusca</taxon>
        <taxon>Bivalvia</taxon>
        <taxon>Autobranchia</taxon>
        <taxon>Pteriomorphia</taxon>
        <taxon>Ostreida</taxon>
        <taxon>Ostreoidea</taxon>
        <taxon>Ostreidae</taxon>
        <taxon>Magallana</taxon>
    </lineage>
</organism>
<evidence type="ECO:0000256" key="7">
    <source>
        <dbReference type="ARBA" id="ARBA00022827"/>
    </source>
</evidence>
<evidence type="ECO:0000256" key="14">
    <source>
        <dbReference type="ARBA" id="ARBA00047338"/>
    </source>
</evidence>
<dbReference type="GO" id="GO:0004499">
    <property type="term" value="F:N,N-dimethylaniline monooxygenase activity"/>
    <property type="evidence" value="ECO:0007669"/>
    <property type="project" value="InterPro"/>
</dbReference>
<name>A0A8W8I3T3_MAGGI</name>
<dbReference type="SUPFAM" id="SSF51905">
    <property type="entry name" value="FAD/NAD(P)-binding domain"/>
    <property type="match status" value="4"/>
</dbReference>
<evidence type="ECO:0000256" key="4">
    <source>
        <dbReference type="ARBA" id="ARBA00022630"/>
    </source>
</evidence>
<dbReference type="EC" id="1.-.-.-" evidence="18"/>
<comment type="catalytic activity">
    <reaction evidence="15">
        <text>hypotaurine + NADPH + O2 + H(+) = taurine + NADP(+) + H2O</text>
        <dbReference type="Rhea" id="RHEA:69819"/>
        <dbReference type="ChEBI" id="CHEBI:15377"/>
        <dbReference type="ChEBI" id="CHEBI:15378"/>
        <dbReference type="ChEBI" id="CHEBI:15379"/>
        <dbReference type="ChEBI" id="CHEBI:57783"/>
        <dbReference type="ChEBI" id="CHEBI:57853"/>
        <dbReference type="ChEBI" id="CHEBI:58349"/>
        <dbReference type="ChEBI" id="CHEBI:507393"/>
        <dbReference type="EC" id="1.14.13.8"/>
    </reaction>
    <physiologicalReaction direction="left-to-right" evidence="15">
        <dbReference type="Rhea" id="RHEA:69820"/>
    </physiologicalReaction>
</comment>
<evidence type="ECO:0000256" key="10">
    <source>
        <dbReference type="ARBA" id="ARBA00023002"/>
    </source>
</evidence>
<comment type="function">
    <text evidence="13">Broad spectrum monooxygenase that catalyzes the oxygenation of a wide variety of nitrogen- and sulfur-containing compounds including xenobiotics. Catalyzes the S-oxygenation of hypotaurine to produce taurine, an organic osmolyte involved in cell volume regulation as well as a variety of cytoprotective and developmental processes. In vitro, catalyzes the N-oxygenation of trimethylamine (TMA) to produce trimethylamine N-oxide (TMAO) and could therefore participate to the detoxification of this compound that is generated by the action of gut microbiota from dietary precursors such as choline, choline containing compounds, betaine or L-carnitine.</text>
</comment>
<dbReference type="InterPro" id="IPR020946">
    <property type="entry name" value="Flavin_mOase-like"/>
</dbReference>
<evidence type="ECO:0000256" key="9">
    <source>
        <dbReference type="ARBA" id="ARBA00022989"/>
    </source>
</evidence>
<evidence type="ECO:0000256" key="18">
    <source>
        <dbReference type="RuleBase" id="RU361177"/>
    </source>
</evidence>
<dbReference type="PANTHER" id="PTHR23023">
    <property type="entry name" value="DIMETHYLANILINE MONOOXYGENASE"/>
    <property type="match status" value="1"/>
</dbReference>
<dbReference type="EnsemblMetazoa" id="G12195.1">
    <property type="protein sequence ID" value="G12195.1:cds"/>
    <property type="gene ID" value="G12195"/>
</dbReference>
<dbReference type="FunFam" id="3.50.50.60:FF:000159">
    <property type="entry name" value="Dimethylaniline monooxygenase [N-oxide-forming]"/>
    <property type="match status" value="2"/>
</dbReference>
<evidence type="ECO:0000256" key="2">
    <source>
        <dbReference type="ARBA" id="ARBA00004389"/>
    </source>
</evidence>
<evidence type="ECO:0000256" key="13">
    <source>
        <dbReference type="ARBA" id="ARBA00045957"/>
    </source>
</evidence>
<dbReference type="InterPro" id="IPR050346">
    <property type="entry name" value="FMO-like"/>
</dbReference>
<sequence>MEKTRTVCIIGAGVAGIAAIKHSLEEGLAPICFEKDSDLGGIWNYHDVPKNGDPSLYKSCCINTSKAMTCYSDFPIPKEFPNFMHHRFFKKYLDLYAQNFSLRDHIHFGHCVEEVKKADDFPDSGDWIVTVRKLKTEHVDTKRVNYVIVANGHLYRPNVPKCPGLDKFAGKVIHTHDYKDFKDFVGKKVLVVGVGNSACDVACEISRHAEQVYISTRKGTFIVQRVADFGRPLDQVAVTRFSQSLPSNYMRPLKFKMFNKRYDLSKYGLAPNGPFRLTAIAITDELPDRIMLGTITVKTDVERFTEHDVIFTDGTTVKDIDAVVFGTGYLHDFPFLEDGVIRIENQFPFLYDHIWPVSLEPSTLAVVGLVQPFGALPAILEMQTRWVTRVFAGHCNLPSASKRRQEVEERLLMIKGNSDLSPRHFIVIHALRYMDKLADYIGCKPNLTKLFFTDNAFWRKLVFGPCTPQQWRLEGPGKWDGARAAIENVEKNMWFPMKTRTAGVDLTKGLYKEWIDLLKNQFKIPFTAGDHVESEGSSSRMTKTVCVVGAGVSGLAATKHCLEEGLEPICFEKDDDVGGLWNYHDVPKDGYPSLYNSCSINTSKEMTCYSDFPIPKEFPNFMAHKHFKSYLKLYAENFGLLKYIKFKHEVVLIEKADDFEDSGDWVVTTKNLTSGKVEKRKVNCVMVCNGHLHEPNIPNFKGLDKFKGRVLHTHDYKDFHGYEGKRVLIIGVGNSASDVACELSRHAEHVYISTRTGTWVIQRAADQGRPFDHVAITRFRQGIPWPYLRPFMYHGVNNRYSHSKYSLSPNTRFNGGAVTISDDLPNRILLGRINMITDVERFTENGAVFVDGTELDNIDVVILGTGFKYSFPFIQKDAIKVENAFPFLYDLVWPADMEPATLAIIGLVQPFGGLPPILEMQSRWAARVFSGNCKLPSASQRLQVVEKTNANLKSKGLNSPKYTLVVFFIQYIDKMAKYIGCKPNLWKFFFTDNALWRKLFFGPCTPPQWRIEGPGKWQGAKYAIEHVEEKTWYPLKTREAGKHGKEGIYDGYISLLKRFLLLVVVFILVKYLFTNGYTTFPVKS</sequence>
<keyword evidence="7 18" id="KW-0274">FAD</keyword>
<dbReference type="InterPro" id="IPR002253">
    <property type="entry name" value="Flavin_mOase_1"/>
</dbReference>
<accession>A0A8W8I3T3</accession>
<comment type="catalytic activity">
    <reaction evidence="14">
        <text>hypotaurine + NADH + O2 + H(+) = taurine + NAD(+) + H2O</text>
        <dbReference type="Rhea" id="RHEA:74111"/>
        <dbReference type="ChEBI" id="CHEBI:15377"/>
        <dbReference type="ChEBI" id="CHEBI:15378"/>
        <dbReference type="ChEBI" id="CHEBI:15379"/>
        <dbReference type="ChEBI" id="CHEBI:57540"/>
        <dbReference type="ChEBI" id="CHEBI:57853"/>
        <dbReference type="ChEBI" id="CHEBI:57945"/>
        <dbReference type="ChEBI" id="CHEBI:507393"/>
        <dbReference type="EC" id="1.14.13.8"/>
    </reaction>
    <physiologicalReaction direction="left-to-right" evidence="14">
        <dbReference type="Rhea" id="RHEA:74112"/>
    </physiologicalReaction>
</comment>
<proteinExistence type="inferred from homology"/>
<keyword evidence="10 18" id="KW-0560">Oxidoreductase</keyword>
<keyword evidence="6" id="KW-0256">Endoplasmic reticulum</keyword>
<comment type="similarity">
    <text evidence="3 18">Belongs to the FMO family.</text>
</comment>
<keyword evidence="8" id="KW-0521">NADP</keyword>
<keyword evidence="9 19" id="KW-1133">Transmembrane helix</keyword>
<evidence type="ECO:0000256" key="19">
    <source>
        <dbReference type="SAM" id="Phobius"/>
    </source>
</evidence>
<evidence type="ECO:0000256" key="6">
    <source>
        <dbReference type="ARBA" id="ARBA00022824"/>
    </source>
</evidence>
<evidence type="ECO:0000256" key="16">
    <source>
        <dbReference type="ARBA" id="ARBA00048088"/>
    </source>
</evidence>
<evidence type="ECO:0000313" key="21">
    <source>
        <dbReference type="Proteomes" id="UP000005408"/>
    </source>
</evidence>
<evidence type="ECO:0000256" key="1">
    <source>
        <dbReference type="ARBA" id="ARBA00001974"/>
    </source>
</evidence>
<keyword evidence="21" id="KW-1185">Reference proteome</keyword>
<dbReference type="PRINTS" id="PR00370">
    <property type="entry name" value="FMOXYGENASE"/>
</dbReference>
<keyword evidence="4 18" id="KW-0285">Flavoprotein</keyword>
<evidence type="ECO:0000256" key="17">
    <source>
        <dbReference type="ARBA" id="ARBA00049443"/>
    </source>
</evidence>
<keyword evidence="11 18" id="KW-0503">Monooxygenase</keyword>